<dbReference type="RefSeq" id="WP_027410930.1">
    <property type="nucleotide sequence ID" value="NZ_BMWS01000002.1"/>
</dbReference>
<keyword evidence="5" id="KW-1185">Reference proteome</keyword>
<keyword evidence="1" id="KW-0433">Leucine-rich repeat</keyword>
<dbReference type="PRINTS" id="PR00019">
    <property type="entry name" value="LEURICHRPT"/>
</dbReference>
<evidence type="ECO:0000259" key="3">
    <source>
        <dbReference type="Pfam" id="PF21832"/>
    </source>
</evidence>
<dbReference type="InterPro" id="IPR003591">
    <property type="entry name" value="Leu-rich_rpt_typical-subtyp"/>
</dbReference>
<dbReference type="InterPro" id="IPR054187">
    <property type="entry name" value="DUF6892"/>
</dbReference>
<dbReference type="Gene3D" id="3.80.10.10">
    <property type="entry name" value="Ribonuclease Inhibitor"/>
    <property type="match status" value="1"/>
</dbReference>
<dbReference type="EMBL" id="BMWS01000002">
    <property type="protein sequence ID" value="GGX05848.1"/>
    <property type="molecule type" value="Genomic_DNA"/>
</dbReference>
<dbReference type="Pfam" id="PF12799">
    <property type="entry name" value="LRR_4"/>
    <property type="match status" value="1"/>
</dbReference>
<keyword evidence="2" id="KW-0677">Repeat</keyword>
<dbReference type="Pfam" id="PF21832">
    <property type="entry name" value="DUF6892"/>
    <property type="match status" value="1"/>
</dbReference>
<proteinExistence type="predicted"/>
<evidence type="ECO:0000313" key="5">
    <source>
        <dbReference type="Proteomes" id="UP000601108"/>
    </source>
</evidence>
<dbReference type="SMART" id="SM00365">
    <property type="entry name" value="LRR_SD22"/>
    <property type="match status" value="4"/>
</dbReference>
<comment type="caution">
    <text evidence="4">The sequence shown here is derived from an EMBL/GenBank/DDBJ whole genome shotgun (WGS) entry which is preliminary data.</text>
</comment>
<dbReference type="InterPro" id="IPR001611">
    <property type="entry name" value="Leu-rich_rpt"/>
</dbReference>
<dbReference type="PROSITE" id="PS51450">
    <property type="entry name" value="LRR"/>
    <property type="match status" value="4"/>
</dbReference>
<accession>A0A918JRK6</accession>
<organism evidence="4 5">
    <name type="scientific">Aquimarina muelleri</name>
    <dbReference type="NCBI Taxonomy" id="279356"/>
    <lineage>
        <taxon>Bacteria</taxon>
        <taxon>Pseudomonadati</taxon>
        <taxon>Bacteroidota</taxon>
        <taxon>Flavobacteriia</taxon>
        <taxon>Flavobacteriales</taxon>
        <taxon>Flavobacteriaceae</taxon>
        <taxon>Aquimarina</taxon>
    </lineage>
</organism>
<evidence type="ECO:0000313" key="4">
    <source>
        <dbReference type="EMBL" id="GGX05848.1"/>
    </source>
</evidence>
<gene>
    <name evidence="4" type="ORF">GCM10007384_04440</name>
</gene>
<dbReference type="PANTHER" id="PTHR48051">
    <property type="match status" value="1"/>
</dbReference>
<dbReference type="SMART" id="SM00364">
    <property type="entry name" value="LRR_BAC"/>
    <property type="match status" value="6"/>
</dbReference>
<reference evidence="4 5" key="1">
    <citation type="journal article" date="2014" name="Int. J. Syst. Evol. Microbiol.">
        <title>Complete genome sequence of Corynebacterium casei LMG S-19264T (=DSM 44701T), isolated from a smear-ripened cheese.</title>
        <authorList>
            <consortium name="US DOE Joint Genome Institute (JGI-PGF)"/>
            <person name="Walter F."/>
            <person name="Albersmeier A."/>
            <person name="Kalinowski J."/>
            <person name="Ruckert C."/>
        </authorList>
    </citation>
    <scope>NUCLEOTIDE SEQUENCE [LARGE SCALE GENOMIC DNA]</scope>
    <source>
        <strain evidence="4 5">KCTC 12285</strain>
    </source>
</reference>
<dbReference type="InterPro" id="IPR032675">
    <property type="entry name" value="LRR_dom_sf"/>
</dbReference>
<dbReference type="Proteomes" id="UP000601108">
    <property type="component" value="Unassembled WGS sequence"/>
</dbReference>
<sequence>MKNIFNWFSNKKPILSPEVTKLTSELIELIFPDHKTRTPVAICHFGDIIIKEINNDGTSVYSILLIEYHNNTSKRDYHFHFKISIIALSEKRMLDFLNQSFNNQKSKEYILRYNLFDKATLEYGSLSNNEVYAYFGSNNYDISPKSQKLDIILYLQNIKAYIRNHPYAIKDVYPLNRLNEVTPPFINKLYYGYDHGKLDNTIYTCINLREFAVWNMVDPDLNSKIIQWENLNSLSISNLHVVDPEMLNIIHKLEFLTSLSITSSSKHYYKLEQIPPKLNKLRSLKELYLSGNIIKDWSEICKLKKIKILDLSNNQLENISANIKELKLLEELHLSNNKITQLPIELKELKNLKVLNINKNTIKELPDWIGELNNLESLDITQNQLDTLPESILQLNLKSLSIKKNKFKDLPQGFKKIKKRVLHLEERFKALYDDDVKAKIDKYPKGNCFFEKDFNFKLMIIQKLMYEDEVLLPKFDIWKFTETYTARKIDIEAEGYHKIPEAITYFKELAIPMELLIDITELNPDGGDEIHSQIIPFWDGEDNEFDVISIADIDYLPNLKRTNDMNFSKEIIKDLRQRKIKVSSY</sequence>
<feature type="domain" description="DUF6892" evidence="3">
    <location>
        <begin position="452"/>
        <end position="582"/>
    </location>
</feature>
<protein>
    <recommendedName>
        <fullName evidence="3">DUF6892 domain-containing protein</fullName>
    </recommendedName>
</protein>
<dbReference type="SMART" id="SM00369">
    <property type="entry name" value="LRR_TYP"/>
    <property type="match status" value="4"/>
</dbReference>
<evidence type="ECO:0000256" key="2">
    <source>
        <dbReference type="ARBA" id="ARBA00022737"/>
    </source>
</evidence>
<dbReference type="PANTHER" id="PTHR48051:SF45">
    <property type="entry name" value="LEUCINE-RICH REPEAT PROTEIN SHOC-2-LIKE"/>
    <property type="match status" value="1"/>
</dbReference>
<dbReference type="AlphaFoldDB" id="A0A918JRK6"/>
<name>A0A918JRK6_9FLAO</name>
<evidence type="ECO:0000256" key="1">
    <source>
        <dbReference type="ARBA" id="ARBA00022614"/>
    </source>
</evidence>
<dbReference type="SUPFAM" id="SSF52047">
    <property type="entry name" value="RNI-like"/>
    <property type="match status" value="1"/>
</dbReference>
<dbReference type="GO" id="GO:0005737">
    <property type="term" value="C:cytoplasm"/>
    <property type="evidence" value="ECO:0007669"/>
    <property type="project" value="TreeGrafter"/>
</dbReference>
<dbReference type="Pfam" id="PF13855">
    <property type="entry name" value="LRR_8"/>
    <property type="match status" value="1"/>
</dbReference>
<dbReference type="InterPro" id="IPR025875">
    <property type="entry name" value="Leu-rich_rpt_4"/>
</dbReference>
<dbReference type="InterPro" id="IPR050216">
    <property type="entry name" value="LRR_domain-containing"/>
</dbReference>